<name>A0ACD5TRK3_AVESA</name>
<organism evidence="1 2">
    <name type="scientific">Avena sativa</name>
    <name type="common">Oat</name>
    <dbReference type="NCBI Taxonomy" id="4498"/>
    <lineage>
        <taxon>Eukaryota</taxon>
        <taxon>Viridiplantae</taxon>
        <taxon>Streptophyta</taxon>
        <taxon>Embryophyta</taxon>
        <taxon>Tracheophyta</taxon>
        <taxon>Spermatophyta</taxon>
        <taxon>Magnoliopsida</taxon>
        <taxon>Liliopsida</taxon>
        <taxon>Poales</taxon>
        <taxon>Poaceae</taxon>
        <taxon>BOP clade</taxon>
        <taxon>Pooideae</taxon>
        <taxon>Poodae</taxon>
        <taxon>Poeae</taxon>
        <taxon>Poeae Chloroplast Group 1 (Aveneae type)</taxon>
        <taxon>Aveninae</taxon>
        <taxon>Avena</taxon>
    </lineage>
</organism>
<evidence type="ECO:0000313" key="1">
    <source>
        <dbReference type="EnsemblPlants" id="AVESA.00010b.r2.1CG0116220.1.CDS"/>
    </source>
</evidence>
<keyword evidence="2" id="KW-1185">Reference proteome</keyword>
<protein>
    <submittedName>
        <fullName evidence="1">Uncharacterized protein</fullName>
    </submittedName>
</protein>
<reference evidence="1" key="2">
    <citation type="submission" date="2025-09" db="UniProtKB">
        <authorList>
            <consortium name="EnsemblPlants"/>
        </authorList>
    </citation>
    <scope>IDENTIFICATION</scope>
</reference>
<dbReference type="EnsemblPlants" id="AVESA.00010b.r2.1CG0116220.1">
    <property type="protein sequence ID" value="AVESA.00010b.r2.1CG0116220.1.CDS"/>
    <property type="gene ID" value="AVESA.00010b.r2.1CG0116220"/>
</dbReference>
<evidence type="ECO:0000313" key="2">
    <source>
        <dbReference type="Proteomes" id="UP001732700"/>
    </source>
</evidence>
<dbReference type="Proteomes" id="UP001732700">
    <property type="component" value="Chromosome 1C"/>
</dbReference>
<reference evidence="1" key="1">
    <citation type="submission" date="2021-05" db="EMBL/GenBank/DDBJ databases">
        <authorList>
            <person name="Scholz U."/>
            <person name="Mascher M."/>
            <person name="Fiebig A."/>
        </authorList>
    </citation>
    <scope>NUCLEOTIDE SEQUENCE [LARGE SCALE GENOMIC DNA]</scope>
</reference>
<sequence>MAGQVSEQELGIVLMQAMKAQKNLRPLRDRLLQLQRRLEQLSLSPGDANHGDRIKELARDLFKVYFIGIEAGARMLAACLKLAAERGARLDVNLAFAAMPDERLHDALLDQRLPARPTTQTEAFSRVEATFNAVKVVQDHHVPRCIEHLVGQRPPTVFDAYNGRGKTDRSDPASATVVDLDKARDYLDRACTLADLAVKHIDLSVVVISRFIDPKKVASLAEITDKHPYISEDGPYPSD</sequence>
<proteinExistence type="predicted"/>
<accession>A0ACD5TRK3</accession>